<evidence type="ECO:0000256" key="1">
    <source>
        <dbReference type="SAM" id="Phobius"/>
    </source>
</evidence>
<name>A0A9W9R924_9EURO</name>
<reference evidence="3" key="1">
    <citation type="submission" date="2022-11" db="EMBL/GenBank/DDBJ databases">
        <authorList>
            <person name="Petersen C."/>
        </authorList>
    </citation>
    <scope>NUCLEOTIDE SEQUENCE</scope>
    <source>
        <strain evidence="3">IBT 29864</strain>
    </source>
</reference>
<organism evidence="3 4">
    <name type="scientific">Penicillium cataractarum</name>
    <dbReference type="NCBI Taxonomy" id="2100454"/>
    <lineage>
        <taxon>Eukaryota</taxon>
        <taxon>Fungi</taxon>
        <taxon>Dikarya</taxon>
        <taxon>Ascomycota</taxon>
        <taxon>Pezizomycotina</taxon>
        <taxon>Eurotiomycetes</taxon>
        <taxon>Eurotiomycetidae</taxon>
        <taxon>Eurotiales</taxon>
        <taxon>Aspergillaceae</taxon>
        <taxon>Penicillium</taxon>
    </lineage>
</organism>
<dbReference type="GeneID" id="81444534"/>
<keyword evidence="1" id="KW-0472">Membrane</keyword>
<feature type="domain" description="DUF6536" evidence="2">
    <location>
        <begin position="26"/>
        <end position="177"/>
    </location>
</feature>
<dbReference type="Proteomes" id="UP001147782">
    <property type="component" value="Unassembled WGS sequence"/>
</dbReference>
<feature type="transmembrane region" description="Helical" evidence="1">
    <location>
        <begin position="26"/>
        <end position="50"/>
    </location>
</feature>
<sequence>MVGNSDTDGESKARKSIFQRVKAFEGIQLCATAACIALAINTILAVIAFARGYSQNKSSGFVTVLLYEGRCSKTKNWSTGLHLLINALGTVILGSSNYCAQFLAAPTREDVDGAHARGSWLDIGVPSVRNIRALGRKRKAIWAILMLSTIPIHAFYNSVVLNAESSNGYDVFIAPADYNGSNPLDSTKVATQCIESHVNTSLSKFNSAVAKGDFQVLTTEQCVNKFAVDFLTGEQTVVVLSNNLTWDMQYPIKFTGQGNSPASYDLIAADSPILWMCSWNYTTSCLKSLIQSQMPNWQVADTRWEGPKWSITFPTDNGSTTYTEKSNKECPFPSTAECEDLDHLQNIAWLDVPPTAQLFQKYLDISDWENKTWAEEVTFQNTGSQCFEGRIEEDMDPAGGSMDIFSGRFTVAGCVSAETEQHCQLLFVPSFSLVVIICTAIKVACILFLARQERVRRLLTVGDAIASFLSNPDPLTKGKGLTPKAEWTRPHRSLRGTKNHHSYVAVSQQKLSGAKRRWWEAGAMEQWLATFVLSFGCLSVAAILLHRGLQDTRLASMGGTSMSTLWRYGLGSATPYTIIYRVQSSILGNVLLANLPQLLISLSYYFYNSILTTMIMASEYDSYAVRGRRGASIPEILPTSPKKGLRVSSDRRGAQRSFYFLSLPYRYSLPLMLAYTVLHWLVSQSIFYVRVVMYNSSMEHESQYDVNACGWSPVAFIFAIIVGGLMILVLLGMALRPFRSFIPLAGSCSMAISAACHPPADDVDAALKPVIWGETGEQTSSISHSTSSTSVTPLVGSDNAEEISLEYLDRKPSGDGIGQECRHCSFTSFSVSRPEIDQTYT</sequence>
<evidence type="ECO:0000313" key="4">
    <source>
        <dbReference type="Proteomes" id="UP001147782"/>
    </source>
</evidence>
<dbReference type="Pfam" id="PF20163">
    <property type="entry name" value="DUF6536"/>
    <property type="match status" value="1"/>
</dbReference>
<dbReference type="RefSeq" id="XP_056549253.1">
    <property type="nucleotide sequence ID" value="XM_056705355.1"/>
</dbReference>
<reference evidence="3" key="2">
    <citation type="journal article" date="2023" name="IMA Fungus">
        <title>Comparative genomic study of the Penicillium genus elucidates a diverse pangenome and 15 lateral gene transfer events.</title>
        <authorList>
            <person name="Petersen C."/>
            <person name="Sorensen T."/>
            <person name="Nielsen M.R."/>
            <person name="Sondergaard T.E."/>
            <person name="Sorensen J.L."/>
            <person name="Fitzpatrick D.A."/>
            <person name="Frisvad J.C."/>
            <person name="Nielsen K.L."/>
        </authorList>
    </citation>
    <scope>NUCLEOTIDE SEQUENCE</scope>
    <source>
        <strain evidence="3">IBT 29864</strain>
    </source>
</reference>
<evidence type="ECO:0000313" key="3">
    <source>
        <dbReference type="EMBL" id="KAJ5355230.1"/>
    </source>
</evidence>
<feature type="transmembrane region" description="Helical" evidence="1">
    <location>
        <begin position="586"/>
        <end position="607"/>
    </location>
</feature>
<protein>
    <recommendedName>
        <fullName evidence="2">DUF6536 domain-containing protein</fullName>
    </recommendedName>
</protein>
<feature type="transmembrane region" description="Helical" evidence="1">
    <location>
        <begin position="669"/>
        <end position="691"/>
    </location>
</feature>
<dbReference type="PANTHER" id="PTHR35395">
    <property type="entry name" value="DUF6536 DOMAIN-CONTAINING PROTEIN"/>
    <property type="match status" value="1"/>
</dbReference>
<proteinExistence type="predicted"/>
<feature type="transmembrane region" description="Helical" evidence="1">
    <location>
        <begin position="140"/>
        <end position="156"/>
    </location>
</feature>
<feature type="transmembrane region" description="Helical" evidence="1">
    <location>
        <begin position="426"/>
        <end position="450"/>
    </location>
</feature>
<comment type="caution">
    <text evidence="3">The sequence shown here is derived from an EMBL/GenBank/DDBJ whole genome shotgun (WGS) entry which is preliminary data.</text>
</comment>
<gene>
    <name evidence="3" type="ORF">N7496_012442</name>
</gene>
<dbReference type="PANTHER" id="PTHR35395:SF1">
    <property type="entry name" value="DUF6536 DOMAIN-CONTAINING PROTEIN"/>
    <property type="match status" value="1"/>
</dbReference>
<dbReference type="EMBL" id="JAPZBS010000010">
    <property type="protein sequence ID" value="KAJ5355230.1"/>
    <property type="molecule type" value="Genomic_DNA"/>
</dbReference>
<feature type="transmembrane region" description="Helical" evidence="1">
    <location>
        <begin position="711"/>
        <end position="735"/>
    </location>
</feature>
<keyword evidence="1" id="KW-1133">Transmembrane helix</keyword>
<dbReference type="AlphaFoldDB" id="A0A9W9R924"/>
<keyword evidence="1" id="KW-0812">Transmembrane</keyword>
<keyword evidence="4" id="KW-1185">Reference proteome</keyword>
<feature type="transmembrane region" description="Helical" evidence="1">
    <location>
        <begin position="527"/>
        <end position="545"/>
    </location>
</feature>
<accession>A0A9W9R924</accession>
<dbReference type="InterPro" id="IPR046623">
    <property type="entry name" value="DUF6536"/>
</dbReference>
<evidence type="ECO:0000259" key="2">
    <source>
        <dbReference type="Pfam" id="PF20163"/>
    </source>
</evidence>
<dbReference type="OrthoDB" id="5429634at2759"/>